<reference evidence="9 12" key="2">
    <citation type="submission" date="2020-12" db="EMBL/GenBank/DDBJ databases">
        <title>FDA dAtabase for Regulatory Grade micrObial Sequences (FDA-ARGOS): Supporting development and validation of Infectious Disease Dx tests.</title>
        <authorList>
            <person name="Sproer C."/>
            <person name="Gronow S."/>
            <person name="Severitt S."/>
            <person name="Schroder I."/>
            <person name="Tallon L."/>
            <person name="Sadzewicz L."/>
            <person name="Zhao X."/>
            <person name="Boylan J."/>
            <person name="Ott S."/>
            <person name="Bowen H."/>
            <person name="Vavikolanu K."/>
            <person name="Mehta A."/>
            <person name="Aluvathingal J."/>
            <person name="Nadendla S."/>
            <person name="Lowell S."/>
            <person name="Myers T."/>
            <person name="Yan Y."/>
            <person name="Sichtig H."/>
        </authorList>
    </citation>
    <scope>NUCLEOTIDE SEQUENCE [LARGE SCALE GENOMIC DNA]</scope>
    <source>
        <strain evidence="9 12">FDAARGOS_872</strain>
    </source>
</reference>
<comment type="catalytic activity">
    <reaction evidence="6">
        <text>3-hydroxy-2-methylpropanoate + NAD(+) = 2-methyl-3-oxopropanoate + NADH + H(+)</text>
        <dbReference type="Rhea" id="RHEA:17681"/>
        <dbReference type="ChEBI" id="CHEBI:11805"/>
        <dbReference type="ChEBI" id="CHEBI:15378"/>
        <dbReference type="ChEBI" id="CHEBI:57540"/>
        <dbReference type="ChEBI" id="CHEBI:57700"/>
        <dbReference type="ChEBI" id="CHEBI:57945"/>
        <dbReference type="EC" id="1.1.1.31"/>
    </reaction>
</comment>
<dbReference type="NCBIfam" id="TIGR01692">
    <property type="entry name" value="HIBADH"/>
    <property type="match status" value="1"/>
</dbReference>
<keyword evidence="12" id="KW-1185">Reference proteome</keyword>
<dbReference type="GO" id="GO:0006574">
    <property type="term" value="P:L-valine catabolic process"/>
    <property type="evidence" value="ECO:0007669"/>
    <property type="project" value="UniProtKB-UniPathway"/>
</dbReference>
<dbReference type="InterPro" id="IPR002204">
    <property type="entry name" value="3-OH-isobutyrate_DH-rel_CS"/>
</dbReference>
<evidence type="ECO:0000259" key="8">
    <source>
        <dbReference type="Pfam" id="PF14833"/>
    </source>
</evidence>
<feature type="domain" description="3-hydroxyisobutyrate dehydrogenase-like NAD-binding" evidence="8">
    <location>
        <begin position="169"/>
        <end position="296"/>
    </location>
</feature>
<dbReference type="PANTHER" id="PTHR22981">
    <property type="entry name" value="3-HYDROXYISOBUTYRATE DEHYDROGENASE-RELATED"/>
    <property type="match status" value="1"/>
</dbReference>
<dbReference type="PIRSF" id="PIRSF000103">
    <property type="entry name" value="HIBADH"/>
    <property type="match status" value="1"/>
</dbReference>
<name>A0A378XC06_9BURK</name>
<evidence type="ECO:0000313" key="12">
    <source>
        <dbReference type="Proteomes" id="UP000594903"/>
    </source>
</evidence>
<dbReference type="FunFam" id="1.10.1040.10:FF:000006">
    <property type="entry name" value="3-hydroxyisobutyrate dehydrogenase"/>
    <property type="match status" value="1"/>
</dbReference>
<dbReference type="Pfam" id="PF03446">
    <property type="entry name" value="NAD_binding_2"/>
    <property type="match status" value="1"/>
</dbReference>
<comment type="pathway">
    <text evidence="6">Amino-acid degradation; L-valine degradation.</text>
</comment>
<dbReference type="STRING" id="1122619.GCA_000373745_01157"/>
<dbReference type="EC" id="1.1.1.31" evidence="6"/>
<dbReference type="GO" id="GO:0008442">
    <property type="term" value="F:3-hydroxyisobutyrate dehydrogenase activity"/>
    <property type="evidence" value="ECO:0007669"/>
    <property type="project" value="UniProtKB-EC"/>
</dbReference>
<proteinExistence type="inferred from homology"/>
<dbReference type="InterPro" id="IPR036291">
    <property type="entry name" value="NAD(P)-bd_dom_sf"/>
</dbReference>
<dbReference type="UniPathway" id="UPA00362"/>
<dbReference type="EMBL" id="CP065725">
    <property type="protein sequence ID" value="QPT40529.1"/>
    <property type="molecule type" value="Genomic_DNA"/>
</dbReference>
<dbReference type="Gene3D" id="3.40.50.720">
    <property type="entry name" value="NAD(P)-binding Rossmann-like Domain"/>
    <property type="match status" value="1"/>
</dbReference>
<organism evidence="10 11">
    <name type="scientific">Oligella ureolytica</name>
    <dbReference type="NCBI Taxonomy" id="90244"/>
    <lineage>
        <taxon>Bacteria</taxon>
        <taxon>Pseudomonadati</taxon>
        <taxon>Pseudomonadota</taxon>
        <taxon>Betaproteobacteria</taxon>
        <taxon>Burkholderiales</taxon>
        <taxon>Alcaligenaceae</taxon>
        <taxon>Oligella</taxon>
    </lineage>
</organism>
<feature type="active site" evidence="5">
    <location>
        <position position="175"/>
    </location>
</feature>
<dbReference type="Pfam" id="PF14833">
    <property type="entry name" value="NAD_binding_11"/>
    <property type="match status" value="1"/>
</dbReference>
<dbReference type="InterPro" id="IPR006115">
    <property type="entry name" value="6PGDH_NADP-bd"/>
</dbReference>
<dbReference type="SUPFAM" id="SSF51735">
    <property type="entry name" value="NAD(P)-binding Rossmann-fold domains"/>
    <property type="match status" value="1"/>
</dbReference>
<comment type="similarity">
    <text evidence="1 6">Belongs to the HIBADH-related family.</text>
</comment>
<gene>
    <name evidence="10" type="primary">Hgd_2</name>
    <name evidence="9" type="synonym">mmsB</name>
    <name evidence="9" type="ORF">I6G29_02690</name>
    <name evidence="10" type="ORF">NCTC11997_00586</name>
</gene>
<evidence type="ECO:0000313" key="10">
    <source>
        <dbReference type="EMBL" id="SUA51410.1"/>
    </source>
</evidence>
<dbReference type="InterPro" id="IPR008927">
    <property type="entry name" value="6-PGluconate_DH-like_C_sf"/>
</dbReference>
<evidence type="ECO:0000256" key="3">
    <source>
        <dbReference type="ARBA" id="ARBA00023002"/>
    </source>
</evidence>
<dbReference type="InterPro" id="IPR015815">
    <property type="entry name" value="HIBADH-related"/>
</dbReference>
<dbReference type="Gene3D" id="1.10.1040.10">
    <property type="entry name" value="N-(1-d-carboxylethyl)-l-norvaline Dehydrogenase, domain 2"/>
    <property type="match status" value="1"/>
</dbReference>
<dbReference type="Proteomes" id="UP000254603">
    <property type="component" value="Unassembled WGS sequence"/>
</dbReference>
<dbReference type="SUPFAM" id="SSF48179">
    <property type="entry name" value="6-phosphogluconate dehydrogenase C-terminal domain-like"/>
    <property type="match status" value="1"/>
</dbReference>
<evidence type="ECO:0000256" key="4">
    <source>
        <dbReference type="ARBA" id="ARBA00023027"/>
    </source>
</evidence>
<dbReference type="InterPro" id="IPR029154">
    <property type="entry name" value="HIBADH-like_NADP-bd"/>
</dbReference>
<dbReference type="EMBL" id="UGSB01000001">
    <property type="protein sequence ID" value="SUA51410.1"/>
    <property type="molecule type" value="Genomic_DNA"/>
</dbReference>
<keyword evidence="3 6" id="KW-0560">Oxidoreductase</keyword>
<evidence type="ECO:0000313" key="9">
    <source>
        <dbReference type="EMBL" id="QPT40529.1"/>
    </source>
</evidence>
<accession>A0A378XC06</accession>
<dbReference type="GO" id="GO:0050661">
    <property type="term" value="F:NADP binding"/>
    <property type="evidence" value="ECO:0007669"/>
    <property type="project" value="InterPro"/>
</dbReference>
<feature type="domain" description="6-phosphogluconate dehydrogenase NADP-binding" evidence="7">
    <location>
        <begin position="2"/>
        <end position="166"/>
    </location>
</feature>
<evidence type="ECO:0000256" key="2">
    <source>
        <dbReference type="ARBA" id="ARBA00022456"/>
    </source>
</evidence>
<dbReference type="InterPro" id="IPR013328">
    <property type="entry name" value="6PGD_dom2"/>
</dbReference>
<dbReference type="InterPro" id="IPR011548">
    <property type="entry name" value="HIBADH"/>
</dbReference>
<evidence type="ECO:0000259" key="7">
    <source>
        <dbReference type="Pfam" id="PF03446"/>
    </source>
</evidence>
<keyword evidence="4 6" id="KW-0520">NAD</keyword>
<dbReference type="RefSeq" id="WP_018574345.1">
    <property type="nucleotide sequence ID" value="NZ_CP065725.1"/>
</dbReference>
<dbReference type="PANTHER" id="PTHR22981:SF7">
    <property type="entry name" value="3-HYDROXYISOBUTYRATE DEHYDROGENASE, MITOCHONDRIAL"/>
    <property type="match status" value="1"/>
</dbReference>
<dbReference type="Proteomes" id="UP000594903">
    <property type="component" value="Chromosome"/>
</dbReference>
<dbReference type="OrthoDB" id="9777604at2"/>
<reference evidence="10 11" key="1">
    <citation type="submission" date="2018-06" db="EMBL/GenBank/DDBJ databases">
        <authorList>
            <consortium name="Pathogen Informatics"/>
            <person name="Doyle S."/>
        </authorList>
    </citation>
    <scope>NUCLEOTIDE SEQUENCE [LARGE SCALE GENOMIC DNA]</scope>
    <source>
        <strain evidence="10 11">NCTC11997</strain>
    </source>
</reference>
<dbReference type="AlphaFoldDB" id="A0A378XC06"/>
<sequence length="302" mass="30921">MRIGFIGLGNMGGPMALNLAKAGHELTVFDLSEEAMTSLQEQAQITVAASPIEVAAAGQEVIVTMLPAAAHAKSVYLGDDGVGGILGAAAKGTVMIDSSTIDPASARDIAEVAQSNGMVMLDAPVSGGTVGAKNATLTFMVGGTEEGFEKAKPILQAMGKNIVYCGGHGNGQVAKVANNMLLGISMVGVAEAMNLGVKLGMDANILAGIINTSSGRCWSSDVNNPWPGVIETAPAGRDYQGGFFTDLMLKDMGLALEAATQSGCAVEMGELAHALYKESSQAGNGRLDFSSILKLIQTRQEG</sequence>
<evidence type="ECO:0000256" key="5">
    <source>
        <dbReference type="PIRSR" id="PIRSR000103-1"/>
    </source>
</evidence>
<protein>
    <recommendedName>
        <fullName evidence="6">3-hydroxyisobutyrate dehydrogenase</fullName>
        <shortName evidence="6">HIBADH</shortName>
        <ecNumber evidence="6">1.1.1.31</ecNumber>
    </recommendedName>
</protein>
<dbReference type="GO" id="GO:0051287">
    <property type="term" value="F:NAD binding"/>
    <property type="evidence" value="ECO:0007669"/>
    <property type="project" value="InterPro"/>
</dbReference>
<dbReference type="PROSITE" id="PS00895">
    <property type="entry name" value="3_HYDROXYISOBUT_DH"/>
    <property type="match status" value="1"/>
</dbReference>
<evidence type="ECO:0000256" key="1">
    <source>
        <dbReference type="ARBA" id="ARBA00009080"/>
    </source>
</evidence>
<keyword evidence="2 6" id="KW-0101">Branched-chain amino acid catabolism</keyword>
<evidence type="ECO:0000313" key="11">
    <source>
        <dbReference type="Proteomes" id="UP000254603"/>
    </source>
</evidence>
<evidence type="ECO:0000256" key="6">
    <source>
        <dbReference type="RuleBase" id="RU910714"/>
    </source>
</evidence>